<evidence type="ECO:0000256" key="1">
    <source>
        <dbReference type="SAM" id="MobiDB-lite"/>
    </source>
</evidence>
<accession>A0A8H5LW78</accession>
<dbReference type="EMBL" id="JAACJN010000112">
    <property type="protein sequence ID" value="KAF5372275.1"/>
    <property type="molecule type" value="Genomic_DNA"/>
</dbReference>
<evidence type="ECO:0000313" key="3">
    <source>
        <dbReference type="Proteomes" id="UP000518752"/>
    </source>
</evidence>
<organism evidence="2 3">
    <name type="scientific">Collybiopsis confluens</name>
    <dbReference type="NCBI Taxonomy" id="2823264"/>
    <lineage>
        <taxon>Eukaryota</taxon>
        <taxon>Fungi</taxon>
        <taxon>Dikarya</taxon>
        <taxon>Basidiomycota</taxon>
        <taxon>Agaricomycotina</taxon>
        <taxon>Agaricomycetes</taxon>
        <taxon>Agaricomycetidae</taxon>
        <taxon>Agaricales</taxon>
        <taxon>Marasmiineae</taxon>
        <taxon>Omphalotaceae</taxon>
        <taxon>Collybiopsis</taxon>
    </lineage>
</organism>
<name>A0A8H5LW78_9AGAR</name>
<feature type="region of interest" description="Disordered" evidence="1">
    <location>
        <begin position="460"/>
        <end position="487"/>
    </location>
</feature>
<proteinExistence type="predicted"/>
<gene>
    <name evidence="2" type="ORF">D9757_009651</name>
</gene>
<feature type="compositionally biased region" description="Basic and acidic residues" evidence="1">
    <location>
        <begin position="460"/>
        <end position="471"/>
    </location>
</feature>
<dbReference type="AlphaFoldDB" id="A0A8H5LW78"/>
<comment type="caution">
    <text evidence="2">The sequence shown here is derived from an EMBL/GenBank/DDBJ whole genome shotgun (WGS) entry which is preliminary data.</text>
</comment>
<keyword evidence="3" id="KW-1185">Reference proteome</keyword>
<sequence>MSAAGDVPSLLSFIQHNQPRAYWAHSSEWDQFAQYWYNSPKQDNVEWRSFPHPLDIHMPASCWQEALLSDTEGKLLVTQGYSDLYRRLEIGFDLKNTPRQRLGPQAALITGQPGTGKSISLWYLAIKLLRDYRDEPLVVTHPGSTLMFYKGHAFEALDPNMTSFNPEILQKFGPEPYCFALHDSRENFNPSYWKHCIPIYASSPGDNKLATFVSHKSPFIWSIPTWTRKELLEGVRQKLEKDIELGQHVEKSSKPRPFHPIPEEHATGLDGMRYVYDFAGGSEFISRNYTELLDLNAMDVDSDQSGIVYPEIEDGPCTSVESALVQLVDNAVREVGFIPRDTYLYMDNKKHADSQNGWINDYMSQLQSSPQQIISLLSEEPRYTTRAHVVHRVFHQHMVAVGNNDTSQALFVVHFRTAAAQKGFETHMRQWTWTNLRELLSATVRSGHVTETVSEFDYGHHPCSHGDKEGGVETTSQLEKDSASAVPPSNLTARKHIVLSTELQYMANFTTSCPIAPKLDTYYEGHRITPLIDSFFFREERIDPSRHYDTLPVVLYFVQFSQAEKKRNDSEIGQKLVEAIYVASIKHCQALRPERRLELVRFLLLQPTSDNLQLWEDPEWILPKFSFEPEVYYSSFPIAKTDPRDPGLARPAPDNT</sequence>
<reference evidence="2 3" key="1">
    <citation type="journal article" date="2020" name="ISME J.">
        <title>Uncovering the hidden diversity of litter-decomposition mechanisms in mushroom-forming fungi.</title>
        <authorList>
            <person name="Floudas D."/>
            <person name="Bentzer J."/>
            <person name="Ahren D."/>
            <person name="Johansson T."/>
            <person name="Persson P."/>
            <person name="Tunlid A."/>
        </authorList>
    </citation>
    <scope>NUCLEOTIDE SEQUENCE [LARGE SCALE GENOMIC DNA]</scope>
    <source>
        <strain evidence="2 3">CBS 406.79</strain>
    </source>
</reference>
<dbReference type="Proteomes" id="UP000518752">
    <property type="component" value="Unassembled WGS sequence"/>
</dbReference>
<evidence type="ECO:0000313" key="2">
    <source>
        <dbReference type="EMBL" id="KAF5372275.1"/>
    </source>
</evidence>
<protein>
    <submittedName>
        <fullName evidence="2">Uncharacterized protein</fullName>
    </submittedName>
</protein>
<dbReference type="OrthoDB" id="3132069at2759"/>